<keyword evidence="11" id="KW-1185">Reference proteome</keyword>
<dbReference type="EC" id="1.4.3.5" evidence="4"/>
<feature type="domain" description="Pyridoxine 5'-phosphate oxidase dimerisation C-terminal" evidence="9">
    <location>
        <begin position="249"/>
        <end position="299"/>
    </location>
</feature>
<dbReference type="GO" id="GO:0004733">
    <property type="term" value="F:pyridoxamine phosphate oxidase activity"/>
    <property type="evidence" value="ECO:0007669"/>
    <property type="project" value="UniProtKB-EC"/>
</dbReference>
<keyword evidence="6" id="KW-0288">FMN</keyword>
<gene>
    <name evidence="10" type="ORF">GAYE_SCF09G3255</name>
</gene>
<dbReference type="Proteomes" id="UP001300502">
    <property type="component" value="Unassembled WGS sequence"/>
</dbReference>
<dbReference type="GO" id="GO:0008615">
    <property type="term" value="P:pyridoxine biosynthetic process"/>
    <property type="evidence" value="ECO:0007669"/>
    <property type="project" value="InterPro"/>
</dbReference>
<dbReference type="HAMAP" id="MF_01629">
    <property type="entry name" value="PdxH"/>
    <property type="match status" value="1"/>
</dbReference>
<dbReference type="InterPro" id="IPR011576">
    <property type="entry name" value="Pyridox_Oxase_N"/>
</dbReference>
<dbReference type="PANTHER" id="PTHR10851:SF0">
    <property type="entry name" value="PYRIDOXINE-5'-PHOSPHATE OXIDASE"/>
    <property type="match status" value="1"/>
</dbReference>
<dbReference type="Gene3D" id="2.30.110.10">
    <property type="entry name" value="Electron Transport, Fmn-binding Protein, Chain A"/>
    <property type="match status" value="1"/>
</dbReference>
<comment type="caution">
    <text evidence="10">The sequence shown here is derived from an EMBL/GenBank/DDBJ whole genome shotgun (WGS) entry which is preliminary data.</text>
</comment>
<evidence type="ECO:0000313" key="11">
    <source>
        <dbReference type="Proteomes" id="UP001300502"/>
    </source>
</evidence>
<evidence type="ECO:0000256" key="7">
    <source>
        <dbReference type="ARBA" id="ARBA00023002"/>
    </source>
</evidence>
<feature type="domain" description="Pyridoxamine 5'-phosphate oxidase N-terminal" evidence="8">
    <location>
        <begin position="103"/>
        <end position="230"/>
    </location>
</feature>
<sequence>MSRVGCRLEPQCCWIGLSFGWIRRRFEFCKNDSCALNTLTRVSPKLTKASCQQKLAVACVHMSGDSSKVSLSTVATLREEYSSTGLDESTLTDNPFVLFKKWLDEAVAAQVREPNAMCLATVDQTGRPSNRYVLLKGFDDNGFVWYTNYTSRKAQQLEKNPFAALTFWWGDLERSVRIEGKVFKVSSSESDEYFRLRPAKSRLAAILSEQSKPVGSRMELEKKFEELAQQYGLQPDGTCSKPIPRPDTWGGYRLVPDSIEFWKGMRDRLHDRIKYVREVDWSSDHNLNSNSWRRYRLQP</sequence>
<name>A0AAV9ID99_9RHOD</name>
<dbReference type="NCBIfam" id="NF004231">
    <property type="entry name" value="PRK05679.1"/>
    <property type="match status" value="1"/>
</dbReference>
<accession>A0AAV9ID99</accession>
<keyword evidence="7" id="KW-0560">Oxidoreductase</keyword>
<proteinExistence type="inferred from homology"/>
<dbReference type="AlphaFoldDB" id="A0AAV9ID99"/>
<dbReference type="Pfam" id="PF01243">
    <property type="entry name" value="PNPOx_N"/>
    <property type="match status" value="1"/>
</dbReference>
<dbReference type="Pfam" id="PF10590">
    <property type="entry name" value="PNP_phzG_C"/>
    <property type="match status" value="1"/>
</dbReference>
<protein>
    <recommendedName>
        <fullName evidence="4">pyridoxal 5'-phosphate synthase</fullName>
        <ecNumber evidence="4">1.4.3.5</ecNumber>
    </recommendedName>
</protein>
<dbReference type="PANTHER" id="PTHR10851">
    <property type="entry name" value="PYRIDOXINE-5-PHOSPHATE OXIDASE"/>
    <property type="match status" value="1"/>
</dbReference>
<evidence type="ECO:0000313" key="10">
    <source>
        <dbReference type="EMBL" id="KAK4525347.1"/>
    </source>
</evidence>
<dbReference type="NCBIfam" id="TIGR00558">
    <property type="entry name" value="pdxH"/>
    <property type="match status" value="1"/>
</dbReference>
<evidence type="ECO:0000259" key="8">
    <source>
        <dbReference type="Pfam" id="PF01243"/>
    </source>
</evidence>
<dbReference type="InterPro" id="IPR019576">
    <property type="entry name" value="Pyridoxamine_oxidase_dimer_C"/>
</dbReference>
<evidence type="ECO:0000256" key="2">
    <source>
        <dbReference type="ARBA" id="ARBA00004738"/>
    </source>
</evidence>
<dbReference type="InterPro" id="IPR000659">
    <property type="entry name" value="Pyridox_Oxase"/>
</dbReference>
<evidence type="ECO:0000256" key="6">
    <source>
        <dbReference type="ARBA" id="ARBA00022643"/>
    </source>
</evidence>
<dbReference type="GO" id="GO:0010181">
    <property type="term" value="F:FMN binding"/>
    <property type="evidence" value="ECO:0007669"/>
    <property type="project" value="InterPro"/>
</dbReference>
<comment type="pathway">
    <text evidence="2">Cofactor metabolism; pyridoxal 5'-phosphate salvage; pyridoxal 5'-phosphate from pyridoxamine 5'-phosphate: step 1/1.</text>
</comment>
<evidence type="ECO:0000256" key="1">
    <source>
        <dbReference type="ARBA" id="ARBA00001917"/>
    </source>
</evidence>
<dbReference type="SUPFAM" id="SSF50475">
    <property type="entry name" value="FMN-binding split barrel"/>
    <property type="match status" value="1"/>
</dbReference>
<comment type="pathway">
    <text evidence="3">Cofactor metabolism; pyridoxal 5'-phosphate salvage; pyridoxal 5'-phosphate from pyridoxine 5'-phosphate: step 1/1.</text>
</comment>
<dbReference type="InterPro" id="IPR012349">
    <property type="entry name" value="Split_barrel_FMN-bd"/>
</dbReference>
<evidence type="ECO:0000259" key="9">
    <source>
        <dbReference type="Pfam" id="PF10590"/>
    </source>
</evidence>
<organism evidence="10 11">
    <name type="scientific">Galdieria yellowstonensis</name>
    <dbReference type="NCBI Taxonomy" id="3028027"/>
    <lineage>
        <taxon>Eukaryota</taxon>
        <taxon>Rhodophyta</taxon>
        <taxon>Bangiophyceae</taxon>
        <taxon>Galdieriales</taxon>
        <taxon>Galdieriaceae</taxon>
        <taxon>Galdieria</taxon>
    </lineage>
</organism>
<keyword evidence="5" id="KW-0285">Flavoprotein</keyword>
<evidence type="ECO:0000256" key="4">
    <source>
        <dbReference type="ARBA" id="ARBA00012801"/>
    </source>
</evidence>
<reference evidence="10 11" key="1">
    <citation type="submission" date="2022-07" db="EMBL/GenBank/DDBJ databases">
        <title>Genome-wide signatures of adaptation to extreme environments.</title>
        <authorList>
            <person name="Cho C.H."/>
            <person name="Yoon H.S."/>
        </authorList>
    </citation>
    <scope>NUCLEOTIDE SEQUENCE [LARGE SCALE GENOMIC DNA]</scope>
    <source>
        <strain evidence="10 11">108.79 E11</strain>
    </source>
</reference>
<evidence type="ECO:0000256" key="3">
    <source>
        <dbReference type="ARBA" id="ARBA00005037"/>
    </source>
</evidence>
<evidence type="ECO:0000256" key="5">
    <source>
        <dbReference type="ARBA" id="ARBA00022630"/>
    </source>
</evidence>
<dbReference type="EMBL" id="JANCYU010000029">
    <property type="protein sequence ID" value="KAK4525347.1"/>
    <property type="molecule type" value="Genomic_DNA"/>
</dbReference>
<comment type="cofactor">
    <cofactor evidence="1">
        <name>FMN</name>
        <dbReference type="ChEBI" id="CHEBI:58210"/>
    </cofactor>
</comment>